<feature type="domain" description="PNPLA" evidence="3">
    <location>
        <begin position="10"/>
        <end position="198"/>
    </location>
</feature>
<dbReference type="Proteomes" id="UP001524478">
    <property type="component" value="Unassembled WGS sequence"/>
</dbReference>
<reference evidence="4 5" key="1">
    <citation type="submission" date="2022-06" db="EMBL/GenBank/DDBJ databases">
        <title>Isolation of gut microbiota from human fecal samples.</title>
        <authorList>
            <person name="Pamer E.G."/>
            <person name="Barat B."/>
            <person name="Waligurski E."/>
            <person name="Medina S."/>
            <person name="Paddock L."/>
            <person name="Mostad J."/>
        </authorList>
    </citation>
    <scope>NUCLEOTIDE SEQUENCE [LARGE SCALE GENOMIC DNA]</scope>
    <source>
        <strain evidence="4 5">DFI.7.95</strain>
    </source>
</reference>
<feature type="short sequence motif" description="GXSXG" evidence="2">
    <location>
        <begin position="46"/>
        <end position="50"/>
    </location>
</feature>
<dbReference type="InterPro" id="IPR047156">
    <property type="entry name" value="Teg/CotR/CapV-like"/>
</dbReference>
<keyword evidence="5" id="KW-1185">Reference proteome</keyword>
<dbReference type="PANTHER" id="PTHR24138">
    <property type="entry name" value="INTRACELLLAR PHOSPHOLIPASE A FAMILY"/>
    <property type="match status" value="1"/>
</dbReference>
<dbReference type="PANTHER" id="PTHR24138:SF12">
    <property type="entry name" value="PATATIN FAMILY PROTEIN"/>
    <property type="match status" value="1"/>
</dbReference>
<organism evidence="4 5">
    <name type="scientific">Tissierella carlieri</name>
    <dbReference type="NCBI Taxonomy" id="689904"/>
    <lineage>
        <taxon>Bacteria</taxon>
        <taxon>Bacillati</taxon>
        <taxon>Bacillota</taxon>
        <taxon>Tissierellia</taxon>
        <taxon>Tissierellales</taxon>
        <taxon>Tissierellaceae</taxon>
        <taxon>Tissierella</taxon>
    </lineage>
</organism>
<dbReference type="RefSeq" id="WP_256312546.1">
    <property type="nucleotide sequence ID" value="NZ_JANGAC010000017.1"/>
</dbReference>
<dbReference type="Gene3D" id="3.40.1090.10">
    <property type="entry name" value="Cytosolic phospholipase A2 catalytic domain"/>
    <property type="match status" value="1"/>
</dbReference>
<evidence type="ECO:0000256" key="1">
    <source>
        <dbReference type="ARBA" id="ARBA00023098"/>
    </source>
</evidence>
<dbReference type="InterPro" id="IPR002641">
    <property type="entry name" value="PNPLA_dom"/>
</dbReference>
<sequence length="331" mass="37085">MIQKKNFKVLSIDGGGIKGLYSAYILKYIQDDFGIDLHDYFDLFCGTSTGGIIALGLAKGVPIENIINFYEKRGPYIFPHKNIVTRFWGGIKQILLFGKYSNNELKKALEEVFEDLTIGDLEKQICIPAIRLSNQQVTVFKKDHSPNLSLHNEIPLVKVALATSAAPTYFPIVKIEEAGNGYFVDGGIAVNDPSLIGAIEASKYFVDRENNGKFDLLSISSVGNNCGYSSIKFKRRWSVLWLLNLITLVSSVQSNTHYFSMKLLKDSLPCDNFIKIPSPDLSPKQRACIAMDLASNTALDTLELLAYDMWSLKKNDIELNQFFEQEVVKSK</sequence>
<evidence type="ECO:0000313" key="5">
    <source>
        <dbReference type="Proteomes" id="UP001524478"/>
    </source>
</evidence>
<dbReference type="CDD" id="cd07199">
    <property type="entry name" value="Pat17_PNPLA8_PNPLA9_like"/>
    <property type="match status" value="1"/>
</dbReference>
<feature type="active site" description="Nucleophile" evidence="2">
    <location>
        <position position="48"/>
    </location>
</feature>
<evidence type="ECO:0000259" key="3">
    <source>
        <dbReference type="PROSITE" id="PS51635"/>
    </source>
</evidence>
<feature type="active site" description="Proton acceptor" evidence="2">
    <location>
        <position position="185"/>
    </location>
</feature>
<feature type="short sequence motif" description="DGA/G" evidence="2">
    <location>
        <begin position="185"/>
        <end position="187"/>
    </location>
</feature>
<keyword evidence="2" id="KW-0378">Hydrolase</keyword>
<keyword evidence="2" id="KW-0442">Lipid degradation</keyword>
<proteinExistence type="predicted"/>
<comment type="caution">
    <text evidence="4">The sequence shown here is derived from an EMBL/GenBank/DDBJ whole genome shotgun (WGS) entry which is preliminary data.</text>
</comment>
<keyword evidence="1 2" id="KW-0443">Lipid metabolism</keyword>
<accession>A0ABT1SER3</accession>
<name>A0ABT1SER3_9FIRM</name>
<dbReference type="Pfam" id="PF01734">
    <property type="entry name" value="Patatin"/>
    <property type="match status" value="1"/>
</dbReference>
<dbReference type="EMBL" id="JANGAC010000017">
    <property type="protein sequence ID" value="MCQ4924955.1"/>
    <property type="molecule type" value="Genomic_DNA"/>
</dbReference>
<dbReference type="NCBIfam" id="NF041079">
    <property type="entry name" value="CBASS_lipase"/>
    <property type="match status" value="1"/>
</dbReference>
<evidence type="ECO:0000256" key="2">
    <source>
        <dbReference type="PROSITE-ProRule" id="PRU01161"/>
    </source>
</evidence>
<dbReference type="PROSITE" id="PS51635">
    <property type="entry name" value="PNPLA"/>
    <property type="match status" value="1"/>
</dbReference>
<gene>
    <name evidence="4" type="ORF">NE686_17780</name>
</gene>
<evidence type="ECO:0000313" key="4">
    <source>
        <dbReference type="EMBL" id="MCQ4924955.1"/>
    </source>
</evidence>
<protein>
    <submittedName>
        <fullName evidence="4">Patatin-like phospholipase family protein</fullName>
    </submittedName>
</protein>
<feature type="short sequence motif" description="GXGXXG" evidence="2">
    <location>
        <begin position="14"/>
        <end position="19"/>
    </location>
</feature>
<dbReference type="SUPFAM" id="SSF52151">
    <property type="entry name" value="FabD/lysophospholipase-like"/>
    <property type="match status" value="1"/>
</dbReference>
<dbReference type="InterPro" id="IPR016035">
    <property type="entry name" value="Acyl_Trfase/lysoPLipase"/>
</dbReference>